<dbReference type="SUPFAM" id="SSF48498">
    <property type="entry name" value="Tetracyclin repressor-like, C-terminal domain"/>
    <property type="match status" value="1"/>
</dbReference>
<dbReference type="Gene3D" id="1.10.10.60">
    <property type="entry name" value="Homeodomain-like"/>
    <property type="match status" value="1"/>
</dbReference>
<keyword evidence="1" id="KW-0805">Transcription regulation</keyword>
<keyword evidence="3" id="KW-0804">Transcription</keyword>
<keyword evidence="7" id="KW-1185">Reference proteome</keyword>
<dbReference type="PANTHER" id="PTHR47506">
    <property type="entry name" value="TRANSCRIPTIONAL REGULATORY PROTEIN"/>
    <property type="match status" value="1"/>
</dbReference>
<keyword evidence="2 4" id="KW-0238">DNA-binding</keyword>
<proteinExistence type="predicted"/>
<comment type="caution">
    <text evidence="6">The sequence shown here is derived from an EMBL/GenBank/DDBJ whole genome shotgun (WGS) entry which is preliminary data.</text>
</comment>
<organism evidence="6 7">
    <name type="scientific">Granulicella sibirica</name>
    <dbReference type="NCBI Taxonomy" id="2479048"/>
    <lineage>
        <taxon>Bacteria</taxon>
        <taxon>Pseudomonadati</taxon>
        <taxon>Acidobacteriota</taxon>
        <taxon>Terriglobia</taxon>
        <taxon>Terriglobales</taxon>
        <taxon>Acidobacteriaceae</taxon>
        <taxon>Granulicella</taxon>
    </lineage>
</organism>
<evidence type="ECO:0000256" key="4">
    <source>
        <dbReference type="PROSITE-ProRule" id="PRU00335"/>
    </source>
</evidence>
<dbReference type="AlphaFoldDB" id="A0A4Q0T050"/>
<feature type="DNA-binding region" description="H-T-H motif" evidence="4">
    <location>
        <begin position="11"/>
        <end position="30"/>
    </location>
</feature>
<dbReference type="PROSITE" id="PS50977">
    <property type="entry name" value="HTH_TETR_2"/>
    <property type="match status" value="1"/>
</dbReference>
<dbReference type="GO" id="GO:0003677">
    <property type="term" value="F:DNA binding"/>
    <property type="evidence" value="ECO:0007669"/>
    <property type="project" value="UniProtKB-UniRule"/>
</dbReference>
<evidence type="ECO:0000256" key="2">
    <source>
        <dbReference type="ARBA" id="ARBA00023125"/>
    </source>
</evidence>
<reference evidence="7" key="2">
    <citation type="submission" date="2019-02" db="EMBL/GenBank/DDBJ databases">
        <title>Granulicella sibirica sp. nov., a psychrotolerant acidobacterium isolated from an organic soil layer in forested tundra, West Siberia.</title>
        <authorList>
            <person name="Oshkin I.Y."/>
            <person name="Kulichevskaya I.S."/>
            <person name="Rijpstra W.I.C."/>
            <person name="Sinninghe Damste J.S."/>
            <person name="Rakitin A.L."/>
            <person name="Ravin N.V."/>
            <person name="Dedysh S.N."/>
        </authorList>
    </citation>
    <scope>NUCLEOTIDE SEQUENCE [LARGE SCALE GENOMIC DNA]</scope>
    <source>
        <strain evidence="7">AF10</strain>
    </source>
</reference>
<dbReference type="PANTHER" id="PTHR47506:SF1">
    <property type="entry name" value="HTH-TYPE TRANSCRIPTIONAL REGULATOR YJDC"/>
    <property type="match status" value="1"/>
</dbReference>
<evidence type="ECO:0000256" key="1">
    <source>
        <dbReference type="ARBA" id="ARBA00023015"/>
    </source>
</evidence>
<evidence type="ECO:0000313" key="6">
    <source>
        <dbReference type="EMBL" id="RXH55700.1"/>
    </source>
</evidence>
<dbReference type="InterPro" id="IPR009057">
    <property type="entry name" value="Homeodomain-like_sf"/>
</dbReference>
<feature type="domain" description="HTH tetR-type" evidence="5">
    <location>
        <begin position="1"/>
        <end position="48"/>
    </location>
</feature>
<sequence>MFWEKGYEGASLNDLTEAMGINRPSLYATFGDKEALFRRAFILYTEGPASYLHTALEEPTARGVVEALLRGALNLLADPRNPRGWMSVHPITPGRGSEPVTKDIIEWQKAAEAAIQKRLRRARAEGDLPADIHPGDLARYLCTVLSGLGTQASNGATKAEMQRVVDLTLRALPG</sequence>
<dbReference type="InterPro" id="IPR036271">
    <property type="entry name" value="Tet_transcr_reg_TetR-rel_C_sf"/>
</dbReference>
<dbReference type="EMBL" id="RDSM01000002">
    <property type="protein sequence ID" value="RXH55700.1"/>
    <property type="molecule type" value="Genomic_DNA"/>
</dbReference>
<name>A0A4Q0T050_9BACT</name>
<accession>A0A4Q0T050</accession>
<evidence type="ECO:0000313" key="7">
    <source>
        <dbReference type="Proteomes" id="UP000289437"/>
    </source>
</evidence>
<dbReference type="InterPro" id="IPR001647">
    <property type="entry name" value="HTH_TetR"/>
</dbReference>
<dbReference type="Gene3D" id="1.10.357.10">
    <property type="entry name" value="Tetracycline Repressor, domain 2"/>
    <property type="match status" value="1"/>
</dbReference>
<reference evidence="6 7" key="1">
    <citation type="submission" date="2018-11" db="EMBL/GenBank/DDBJ databases">
        <authorList>
            <person name="Mardanov A.V."/>
            <person name="Ravin N.V."/>
            <person name="Dedysh S.N."/>
        </authorList>
    </citation>
    <scope>NUCLEOTIDE SEQUENCE [LARGE SCALE GENOMIC DNA]</scope>
    <source>
        <strain evidence="6 7">AF10</strain>
    </source>
</reference>
<evidence type="ECO:0000259" key="5">
    <source>
        <dbReference type="PROSITE" id="PS50977"/>
    </source>
</evidence>
<evidence type="ECO:0000256" key="3">
    <source>
        <dbReference type="ARBA" id="ARBA00023163"/>
    </source>
</evidence>
<dbReference type="SUPFAM" id="SSF46689">
    <property type="entry name" value="Homeodomain-like"/>
    <property type="match status" value="1"/>
</dbReference>
<dbReference type="Proteomes" id="UP000289437">
    <property type="component" value="Unassembled WGS sequence"/>
</dbReference>
<protein>
    <submittedName>
        <fullName evidence="6">Transcriptional regulator, TetR family</fullName>
    </submittedName>
</protein>
<dbReference type="Pfam" id="PF00440">
    <property type="entry name" value="TetR_N"/>
    <property type="match status" value="1"/>
</dbReference>
<gene>
    <name evidence="6" type="ORF">GRAN_2557</name>
</gene>